<gene>
    <name evidence="1" type="ORF">Tco_0750857</name>
</gene>
<dbReference type="EMBL" id="BQNB010010964">
    <property type="protein sequence ID" value="GJS84316.1"/>
    <property type="molecule type" value="Genomic_DNA"/>
</dbReference>
<accession>A0ABQ4Z505</accession>
<reference evidence="1" key="2">
    <citation type="submission" date="2022-01" db="EMBL/GenBank/DDBJ databases">
        <authorList>
            <person name="Yamashiro T."/>
            <person name="Shiraishi A."/>
            <person name="Satake H."/>
            <person name="Nakayama K."/>
        </authorList>
    </citation>
    <scope>NUCLEOTIDE SEQUENCE</scope>
</reference>
<evidence type="ECO:0000313" key="2">
    <source>
        <dbReference type="Proteomes" id="UP001151760"/>
    </source>
</evidence>
<protein>
    <submittedName>
        <fullName evidence="1">Uncharacterized protein</fullName>
    </submittedName>
</protein>
<reference evidence="1" key="1">
    <citation type="journal article" date="2022" name="Int. J. Mol. Sci.">
        <title>Draft Genome of Tanacetum Coccineum: Genomic Comparison of Closely Related Tanacetum-Family Plants.</title>
        <authorList>
            <person name="Yamashiro T."/>
            <person name="Shiraishi A."/>
            <person name="Nakayama K."/>
            <person name="Satake H."/>
        </authorList>
    </citation>
    <scope>NUCLEOTIDE SEQUENCE</scope>
</reference>
<keyword evidence="2" id="KW-1185">Reference proteome</keyword>
<organism evidence="1 2">
    <name type="scientific">Tanacetum coccineum</name>
    <dbReference type="NCBI Taxonomy" id="301880"/>
    <lineage>
        <taxon>Eukaryota</taxon>
        <taxon>Viridiplantae</taxon>
        <taxon>Streptophyta</taxon>
        <taxon>Embryophyta</taxon>
        <taxon>Tracheophyta</taxon>
        <taxon>Spermatophyta</taxon>
        <taxon>Magnoliopsida</taxon>
        <taxon>eudicotyledons</taxon>
        <taxon>Gunneridae</taxon>
        <taxon>Pentapetalae</taxon>
        <taxon>asterids</taxon>
        <taxon>campanulids</taxon>
        <taxon>Asterales</taxon>
        <taxon>Asteraceae</taxon>
        <taxon>Asteroideae</taxon>
        <taxon>Anthemideae</taxon>
        <taxon>Anthemidinae</taxon>
        <taxon>Tanacetum</taxon>
    </lineage>
</organism>
<comment type="caution">
    <text evidence="1">The sequence shown here is derived from an EMBL/GenBank/DDBJ whole genome shotgun (WGS) entry which is preliminary data.</text>
</comment>
<evidence type="ECO:0000313" key="1">
    <source>
        <dbReference type="EMBL" id="GJS84316.1"/>
    </source>
</evidence>
<sequence length="184" mass="20254">MPKLTGEGFYTCTICVEYEWKPPGCACCKVFGHIQEECPNNPGMGVAKNLKKPSQTFRGVPVGPKAGFKPAKEYRPVAKKPTANTSSIKKKGVEAAKEVSNSYMFDVLNSVVNVKELGTLVNHDGKPLKRVEYPGDLDSDDEVYSVHNDMAHDMATETVGFGTQSLLEKWKDFVICHVCIIVII</sequence>
<name>A0ABQ4Z505_9ASTR</name>
<proteinExistence type="predicted"/>
<dbReference type="Proteomes" id="UP001151760">
    <property type="component" value="Unassembled WGS sequence"/>
</dbReference>